<evidence type="ECO:0000256" key="3">
    <source>
        <dbReference type="ARBA" id="ARBA00022630"/>
    </source>
</evidence>
<evidence type="ECO:0000313" key="9">
    <source>
        <dbReference type="Proteomes" id="UP000245921"/>
    </source>
</evidence>
<dbReference type="InterPro" id="IPR023753">
    <property type="entry name" value="FAD/NAD-binding_dom"/>
</dbReference>
<keyword evidence="5" id="KW-0560">Oxidoreductase</keyword>
<protein>
    <submittedName>
        <fullName evidence="8">NADPH-dependent 2,4-dienoyl-CoA reductase/sulfur reductase-like enzyme</fullName>
    </submittedName>
</protein>
<dbReference type="RefSeq" id="WP_109606406.1">
    <property type="nucleotide sequence ID" value="NZ_QGGI01000026.1"/>
</dbReference>
<dbReference type="SUPFAM" id="SSF52821">
    <property type="entry name" value="Rhodanese/Cell cycle control phosphatase"/>
    <property type="match status" value="1"/>
</dbReference>
<dbReference type="SUPFAM" id="SSF55424">
    <property type="entry name" value="FAD/NAD-linked reductases, dimerisation (C-terminal) domain"/>
    <property type="match status" value="1"/>
</dbReference>
<evidence type="ECO:0000313" key="8">
    <source>
        <dbReference type="EMBL" id="PWJ87134.1"/>
    </source>
</evidence>
<keyword evidence="9" id="KW-1185">Reference proteome</keyword>
<dbReference type="Gene3D" id="3.50.50.60">
    <property type="entry name" value="FAD/NAD(P)-binding domain"/>
    <property type="match status" value="2"/>
</dbReference>
<dbReference type="PANTHER" id="PTHR43429">
    <property type="entry name" value="PYRIDINE NUCLEOTIDE-DISULFIDE OXIDOREDUCTASE DOMAIN-CONTAINING"/>
    <property type="match status" value="1"/>
</dbReference>
<dbReference type="PROSITE" id="PS50206">
    <property type="entry name" value="RHODANESE_3"/>
    <property type="match status" value="1"/>
</dbReference>
<comment type="similarity">
    <text evidence="2">Belongs to the class-III pyridine nucleotide-disulfide oxidoreductase family.</text>
</comment>
<dbReference type="SMART" id="SM00450">
    <property type="entry name" value="RHOD"/>
    <property type="match status" value="1"/>
</dbReference>
<evidence type="ECO:0000256" key="2">
    <source>
        <dbReference type="ARBA" id="ARBA00009130"/>
    </source>
</evidence>
<dbReference type="Pfam" id="PF02852">
    <property type="entry name" value="Pyr_redox_dim"/>
    <property type="match status" value="1"/>
</dbReference>
<comment type="caution">
    <text evidence="8">The sequence shown here is derived from an EMBL/GenBank/DDBJ whole genome shotgun (WGS) entry which is preliminary data.</text>
</comment>
<keyword evidence="3" id="KW-0285">Flavoprotein</keyword>
<evidence type="ECO:0000256" key="6">
    <source>
        <dbReference type="ARBA" id="ARBA00023284"/>
    </source>
</evidence>
<dbReference type="EMBL" id="QGGI01000026">
    <property type="protein sequence ID" value="PWJ87134.1"/>
    <property type="molecule type" value="Genomic_DNA"/>
</dbReference>
<sequence length="551" mass="61543">MKVVIVGGVAGGATAAARLRRLDEKIEIIIIERGEHVSFANCGLPYHIGNIIKERDQLLLETPETFKNKLNIDVRTKNEVIEINKIDKKIKVQNLNNKNIYFENYDYLILSPGAKPIKPRIEGIQSEGVFVLRNVEDMDNIKEYIKNREKILVVGGGFIGIEMAENLLHIGKSVEIVEMADQLMTPVDYEIASIIHNHCNDKGLKLNLSNAVTKIEKENNFLKVLFSNGESKNFDVIIMSTGVIPEKELALNCGLELGNTGIKVNEYMQTSCENIYAVGDAVEINNLISGQKNLIPLAGPANKQARIAANNIYYGNKEKYKGALGTSIAKIFDMTIASTGLNEKRLKAMKIDYISSITTSKSHAGYYPGASLITLKILFNRDGKIFGAQAVGEDGVDKRIDVISTAIKAGLKVWDLEELELTYAPPFGSAKDPVNYAGFVANNIIKGDIEVIDWDKIKEIENHIILDVRNKDEINDNNIIKEGSFINIPLSELRKNLNMLEKDKTYITYCTMGLRGYIAYRILKLNGYKVYNLNGGFRVYSNAKKSKKMHK</sequence>
<keyword evidence="4" id="KW-0274">FAD</keyword>
<dbReference type="SUPFAM" id="SSF51905">
    <property type="entry name" value="FAD/NAD(P)-binding domain"/>
    <property type="match status" value="1"/>
</dbReference>
<feature type="domain" description="Rhodanese" evidence="7">
    <location>
        <begin position="459"/>
        <end position="545"/>
    </location>
</feature>
<accession>A0AA45C4S4</accession>
<dbReference type="InterPro" id="IPR036188">
    <property type="entry name" value="FAD/NAD-bd_sf"/>
</dbReference>
<dbReference type="PRINTS" id="PR00368">
    <property type="entry name" value="FADPNR"/>
</dbReference>
<dbReference type="InterPro" id="IPR001763">
    <property type="entry name" value="Rhodanese-like_dom"/>
</dbReference>
<dbReference type="Gene3D" id="3.40.250.10">
    <property type="entry name" value="Rhodanese-like domain"/>
    <property type="match status" value="1"/>
</dbReference>
<dbReference type="PANTHER" id="PTHR43429:SF1">
    <property type="entry name" value="NAD(P)H SULFUR OXIDOREDUCTASE (COA-DEPENDENT)"/>
    <property type="match status" value="1"/>
</dbReference>
<dbReference type="AlphaFoldDB" id="A0AA45C4S4"/>
<keyword evidence="6" id="KW-0676">Redox-active center</keyword>
<evidence type="ECO:0000256" key="5">
    <source>
        <dbReference type="ARBA" id="ARBA00023002"/>
    </source>
</evidence>
<evidence type="ECO:0000256" key="4">
    <source>
        <dbReference type="ARBA" id="ARBA00022827"/>
    </source>
</evidence>
<dbReference type="InterPro" id="IPR016156">
    <property type="entry name" value="FAD/NAD-linked_Rdtase_dimer_sf"/>
</dbReference>
<dbReference type="InterPro" id="IPR004099">
    <property type="entry name" value="Pyr_nucl-diS_OxRdtase_dimer"/>
</dbReference>
<name>A0AA45C4S4_9BACT</name>
<comment type="cofactor">
    <cofactor evidence="1">
        <name>FAD</name>
        <dbReference type="ChEBI" id="CHEBI:57692"/>
    </cofactor>
</comment>
<proteinExistence type="inferred from homology"/>
<organism evidence="8 9">
    <name type="scientific">Oceanotoga teriensis</name>
    <dbReference type="NCBI Taxonomy" id="515440"/>
    <lineage>
        <taxon>Bacteria</taxon>
        <taxon>Thermotogati</taxon>
        <taxon>Thermotogota</taxon>
        <taxon>Thermotogae</taxon>
        <taxon>Petrotogales</taxon>
        <taxon>Petrotogaceae</taxon>
        <taxon>Oceanotoga</taxon>
    </lineage>
</organism>
<dbReference type="GO" id="GO:0016491">
    <property type="term" value="F:oxidoreductase activity"/>
    <property type="evidence" value="ECO:0007669"/>
    <property type="project" value="UniProtKB-KW"/>
</dbReference>
<gene>
    <name evidence="8" type="ORF">C7380_12616</name>
</gene>
<dbReference type="Pfam" id="PF00581">
    <property type="entry name" value="Rhodanese"/>
    <property type="match status" value="1"/>
</dbReference>
<dbReference type="InterPro" id="IPR050260">
    <property type="entry name" value="FAD-bd_OxRdtase"/>
</dbReference>
<reference evidence="8 9" key="1">
    <citation type="submission" date="2018-05" db="EMBL/GenBank/DDBJ databases">
        <title>Genomic Encyclopedia of Type Strains, Phase IV (KMG-IV): sequencing the most valuable type-strain genomes for metagenomic binning, comparative biology and taxonomic classification.</title>
        <authorList>
            <person name="Goeker M."/>
        </authorList>
    </citation>
    <scope>NUCLEOTIDE SEQUENCE [LARGE SCALE GENOMIC DNA]</scope>
    <source>
        <strain evidence="8 9">DSM 24906</strain>
    </source>
</reference>
<evidence type="ECO:0000256" key="1">
    <source>
        <dbReference type="ARBA" id="ARBA00001974"/>
    </source>
</evidence>
<dbReference type="PRINTS" id="PR00411">
    <property type="entry name" value="PNDRDTASEI"/>
</dbReference>
<evidence type="ECO:0000259" key="7">
    <source>
        <dbReference type="PROSITE" id="PS50206"/>
    </source>
</evidence>
<dbReference type="Proteomes" id="UP000245921">
    <property type="component" value="Unassembled WGS sequence"/>
</dbReference>
<dbReference type="InterPro" id="IPR036873">
    <property type="entry name" value="Rhodanese-like_dom_sf"/>
</dbReference>
<dbReference type="Pfam" id="PF07992">
    <property type="entry name" value="Pyr_redox_2"/>
    <property type="match status" value="1"/>
</dbReference>